<feature type="chain" id="PRO_5017923133" evidence="1">
    <location>
        <begin position="21"/>
        <end position="282"/>
    </location>
</feature>
<dbReference type="RefSeq" id="WP_124871697.1">
    <property type="nucleotide sequence ID" value="NZ_RQJO01000007.1"/>
</dbReference>
<sequence>MNRIATTFLTGLLLVLTASAGWSQKEEKVNWKKIKVLVYTRNGKGYVHDNIPFAVKSIQKMGEENGFKVDVSDQPTVFTEDNLKQYTLLVFPSTNNDVFDTDEQRLSFRRYIEAGGGFVGVHSVTGTERNWTWFKRMVGGTFAWHPKFQKFKTTVIDTKHPSMEGIPKVWEKADEFYFTKEMSPGPTVVMAHDLTSLTSDEPEKVKMFGGTFTNLYPAAWYYNFDGGYTWCTTLGHDKRDYSEDPMFIKHIFQGIRYVASQVKKIDFSKAYADSRDTPIRDN</sequence>
<feature type="domain" description="ThuA-like" evidence="2">
    <location>
        <begin position="35"/>
        <end position="258"/>
    </location>
</feature>
<organism evidence="3 4">
    <name type="scientific">Larkinella rosea</name>
    <dbReference type="NCBI Taxonomy" id="2025312"/>
    <lineage>
        <taxon>Bacteria</taxon>
        <taxon>Pseudomonadati</taxon>
        <taxon>Bacteroidota</taxon>
        <taxon>Cytophagia</taxon>
        <taxon>Cytophagales</taxon>
        <taxon>Spirosomataceae</taxon>
        <taxon>Larkinella</taxon>
    </lineage>
</organism>
<evidence type="ECO:0000313" key="3">
    <source>
        <dbReference type="EMBL" id="RRB07194.1"/>
    </source>
</evidence>
<keyword evidence="1" id="KW-0732">Signal</keyword>
<dbReference type="Gene3D" id="3.40.50.880">
    <property type="match status" value="1"/>
</dbReference>
<dbReference type="EMBL" id="RQJO01000007">
    <property type="protein sequence ID" value="RRB07194.1"/>
    <property type="molecule type" value="Genomic_DNA"/>
</dbReference>
<dbReference type="Pfam" id="PF06283">
    <property type="entry name" value="ThuA"/>
    <property type="match status" value="1"/>
</dbReference>
<dbReference type="OrthoDB" id="9816308at2"/>
<evidence type="ECO:0000256" key="1">
    <source>
        <dbReference type="SAM" id="SignalP"/>
    </source>
</evidence>
<feature type="signal peptide" evidence="1">
    <location>
        <begin position="1"/>
        <end position="20"/>
    </location>
</feature>
<dbReference type="InterPro" id="IPR029062">
    <property type="entry name" value="Class_I_gatase-like"/>
</dbReference>
<dbReference type="SUPFAM" id="SSF52317">
    <property type="entry name" value="Class I glutamine amidotransferase-like"/>
    <property type="match status" value="1"/>
</dbReference>
<proteinExistence type="predicted"/>
<dbReference type="InterPro" id="IPR029010">
    <property type="entry name" value="ThuA-like"/>
</dbReference>
<dbReference type="AlphaFoldDB" id="A0A3P1C307"/>
<dbReference type="PANTHER" id="PTHR40469">
    <property type="entry name" value="SECRETED GLYCOSYL HYDROLASE"/>
    <property type="match status" value="1"/>
</dbReference>
<comment type="caution">
    <text evidence="3">The sequence shown here is derived from an EMBL/GenBank/DDBJ whole genome shotgun (WGS) entry which is preliminary data.</text>
</comment>
<keyword evidence="4" id="KW-1185">Reference proteome</keyword>
<evidence type="ECO:0000259" key="2">
    <source>
        <dbReference type="Pfam" id="PF06283"/>
    </source>
</evidence>
<evidence type="ECO:0000313" key="4">
    <source>
        <dbReference type="Proteomes" id="UP000271925"/>
    </source>
</evidence>
<gene>
    <name evidence="3" type="ORF">EHT25_05270</name>
</gene>
<name>A0A3P1C307_9BACT</name>
<dbReference type="PANTHER" id="PTHR40469:SF2">
    <property type="entry name" value="GALACTOSE-BINDING DOMAIN-LIKE SUPERFAMILY PROTEIN"/>
    <property type="match status" value="1"/>
</dbReference>
<reference evidence="3 4" key="1">
    <citation type="submission" date="2018-11" db="EMBL/GenBank/DDBJ databases">
        <authorList>
            <person name="Zhou Z."/>
            <person name="Wang G."/>
        </authorList>
    </citation>
    <scope>NUCLEOTIDE SEQUENCE [LARGE SCALE GENOMIC DNA]</scope>
    <source>
        <strain evidence="3 4">KCTC52004</strain>
    </source>
</reference>
<accession>A0A3P1C307</accession>
<protein>
    <submittedName>
        <fullName evidence="3">ThuA domain-containing protein</fullName>
    </submittedName>
</protein>
<dbReference type="Proteomes" id="UP000271925">
    <property type="component" value="Unassembled WGS sequence"/>
</dbReference>